<dbReference type="GO" id="GO:0051787">
    <property type="term" value="F:misfolded protein binding"/>
    <property type="evidence" value="ECO:0007669"/>
    <property type="project" value="TreeGrafter"/>
</dbReference>
<name>A0A2G9UZA4_TELCI</name>
<dbReference type="PANTHER" id="PTHR44298:SF1">
    <property type="entry name" value="DNAJ HOMOLOG SUBFAMILY B MEMBER 11"/>
    <property type="match status" value="1"/>
</dbReference>
<dbReference type="PROSITE" id="PS50076">
    <property type="entry name" value="DNAJ_2"/>
    <property type="match status" value="1"/>
</dbReference>
<dbReference type="InterPro" id="IPR001623">
    <property type="entry name" value="DnaJ_domain"/>
</dbReference>
<proteinExistence type="predicted"/>
<dbReference type="Pfam" id="PF00226">
    <property type="entry name" value="DnaJ"/>
    <property type="match status" value="1"/>
</dbReference>
<dbReference type="PANTHER" id="PTHR44298">
    <property type="entry name" value="DNAJ HOMOLOG SUBFAMILY B MEMBER 11"/>
    <property type="match status" value="1"/>
</dbReference>
<organism evidence="2 3">
    <name type="scientific">Teladorsagia circumcincta</name>
    <name type="common">Brown stomach worm</name>
    <name type="synonym">Ostertagia circumcincta</name>
    <dbReference type="NCBI Taxonomy" id="45464"/>
    <lineage>
        <taxon>Eukaryota</taxon>
        <taxon>Metazoa</taxon>
        <taxon>Ecdysozoa</taxon>
        <taxon>Nematoda</taxon>
        <taxon>Chromadorea</taxon>
        <taxon>Rhabditida</taxon>
        <taxon>Rhabditina</taxon>
        <taxon>Rhabditomorpha</taxon>
        <taxon>Strongyloidea</taxon>
        <taxon>Trichostrongylidae</taxon>
        <taxon>Teladorsagia</taxon>
    </lineage>
</organism>
<keyword evidence="3" id="KW-1185">Reference proteome</keyword>
<dbReference type="InterPro" id="IPR036869">
    <property type="entry name" value="J_dom_sf"/>
</dbReference>
<dbReference type="CDD" id="cd06257">
    <property type="entry name" value="DnaJ"/>
    <property type="match status" value="1"/>
</dbReference>
<dbReference type="PRINTS" id="PR00625">
    <property type="entry name" value="JDOMAIN"/>
</dbReference>
<dbReference type="Gene3D" id="1.10.287.110">
    <property type="entry name" value="DnaJ domain"/>
    <property type="match status" value="1"/>
</dbReference>
<dbReference type="AlphaFoldDB" id="A0A2G9UZA4"/>
<dbReference type="EMBL" id="KZ345127">
    <property type="protein sequence ID" value="PIO75577.1"/>
    <property type="molecule type" value="Genomic_DNA"/>
</dbReference>
<dbReference type="PROSITE" id="PS00636">
    <property type="entry name" value="DNAJ_1"/>
    <property type="match status" value="1"/>
</dbReference>
<reference evidence="2 3" key="1">
    <citation type="submission" date="2015-09" db="EMBL/GenBank/DDBJ databases">
        <title>Draft genome of the parasitic nematode Teladorsagia circumcincta isolate WARC Sus (inbred).</title>
        <authorList>
            <person name="Mitreva M."/>
        </authorList>
    </citation>
    <scope>NUCLEOTIDE SEQUENCE [LARGE SCALE GENOMIC DNA]</scope>
    <source>
        <strain evidence="2 3">S</strain>
    </source>
</reference>
<dbReference type="OrthoDB" id="550424at2759"/>
<dbReference type="GO" id="GO:0005783">
    <property type="term" value="C:endoplasmic reticulum"/>
    <property type="evidence" value="ECO:0007669"/>
    <property type="project" value="TreeGrafter"/>
</dbReference>
<feature type="domain" description="J" evidence="1">
    <location>
        <begin position="37"/>
        <end position="118"/>
    </location>
</feature>
<protein>
    <submittedName>
        <fullName evidence="2">DnaJ domain protein</fullName>
    </submittedName>
</protein>
<evidence type="ECO:0000259" key="1">
    <source>
        <dbReference type="PROSITE" id="PS50076"/>
    </source>
</evidence>
<sequence>MVAAGVALAFHAHGVKSHPISYLTQANQSFYPGLDNWYCTCLGAETRTLADPANHCVRQIPRKGYYDHEHNIVAHFKNELHPDKHADDELAHEKFQDLGAAYEVLSDKEKRAAYDRHGEEGVKKMMGGGGGHDPFSSFFGDFFGGGHENGDEEKPRICFL</sequence>
<dbReference type="GO" id="GO:0051082">
    <property type="term" value="F:unfolded protein binding"/>
    <property type="evidence" value="ECO:0007669"/>
    <property type="project" value="TreeGrafter"/>
</dbReference>
<dbReference type="InterPro" id="IPR051736">
    <property type="entry name" value="DnaJ-B11-like"/>
</dbReference>
<evidence type="ECO:0000313" key="2">
    <source>
        <dbReference type="EMBL" id="PIO75577.1"/>
    </source>
</evidence>
<evidence type="ECO:0000313" key="3">
    <source>
        <dbReference type="Proteomes" id="UP000230423"/>
    </source>
</evidence>
<dbReference type="GO" id="GO:0051604">
    <property type="term" value="P:protein maturation"/>
    <property type="evidence" value="ECO:0007669"/>
    <property type="project" value="TreeGrafter"/>
</dbReference>
<dbReference type="SUPFAM" id="SSF46565">
    <property type="entry name" value="Chaperone J-domain"/>
    <property type="match status" value="1"/>
</dbReference>
<dbReference type="InterPro" id="IPR018253">
    <property type="entry name" value="DnaJ_domain_CS"/>
</dbReference>
<gene>
    <name evidence="2" type="ORF">TELCIR_02367</name>
</gene>
<accession>A0A2G9UZA4</accession>
<dbReference type="Proteomes" id="UP000230423">
    <property type="component" value="Unassembled WGS sequence"/>
</dbReference>